<comment type="subcellular location">
    <subcellularLocation>
        <location evidence="1">Endoplasmic reticulum membrane</location>
        <topology evidence="1">Single-pass type IV membrane protein</topology>
    </subcellularLocation>
    <subcellularLocation>
        <location evidence="2">Golgi apparatus membrane</location>
        <topology evidence="2">Single-pass type IV membrane protein</topology>
    </subcellularLocation>
</comment>
<sequence length="242" mass="27459">MNSLFNSALKQSSSLRRDLDAFADTPATSSPALQGQISASITSLSRTIDDYAEMAKKELIPVKQEKAYERQKNFKTELAEYRQSFDRLKKDREDSQTAQNRTELFGRRPHHTATPENPYSQSNFAQNSVFAPSNPQSLSFGAAPQDYSRETHALREQTFMSSTNAALDEYLERGRAVLGDLGDQREMLKGTQKRLYSVANTLGISGDTIRMVERRAKQDKWIFCAGAVTFFGFCWLVIRYLR</sequence>
<dbReference type="OrthoDB" id="158360at2759"/>
<organism evidence="15 16">
    <name type="scientific">Alectoria fallacina</name>
    <dbReference type="NCBI Taxonomy" id="1903189"/>
    <lineage>
        <taxon>Eukaryota</taxon>
        <taxon>Fungi</taxon>
        <taxon>Dikarya</taxon>
        <taxon>Ascomycota</taxon>
        <taxon>Pezizomycotina</taxon>
        <taxon>Lecanoromycetes</taxon>
        <taxon>OSLEUM clade</taxon>
        <taxon>Lecanoromycetidae</taxon>
        <taxon>Lecanorales</taxon>
        <taxon>Lecanorineae</taxon>
        <taxon>Parmeliaceae</taxon>
        <taxon>Alectoria</taxon>
    </lineage>
</organism>
<dbReference type="GO" id="GO:0012507">
    <property type="term" value="C:ER to Golgi transport vesicle membrane"/>
    <property type="evidence" value="ECO:0007669"/>
    <property type="project" value="TreeGrafter"/>
</dbReference>
<dbReference type="GO" id="GO:0031902">
    <property type="term" value="C:late endosome membrane"/>
    <property type="evidence" value="ECO:0007669"/>
    <property type="project" value="TreeGrafter"/>
</dbReference>
<proteinExistence type="inferred from homology"/>
<dbReference type="GO" id="GO:0015031">
    <property type="term" value="P:protein transport"/>
    <property type="evidence" value="ECO:0007669"/>
    <property type="project" value="UniProtKB-KW"/>
</dbReference>
<evidence type="ECO:0000256" key="12">
    <source>
        <dbReference type="PIRNR" id="PIRNR028865"/>
    </source>
</evidence>
<comment type="similarity">
    <text evidence="10 12">Belongs to the BOS1 family.</text>
</comment>
<evidence type="ECO:0000256" key="13">
    <source>
        <dbReference type="SAM" id="MobiDB-lite"/>
    </source>
</evidence>
<evidence type="ECO:0000256" key="5">
    <source>
        <dbReference type="ARBA" id="ARBA00022892"/>
    </source>
</evidence>
<evidence type="ECO:0000256" key="9">
    <source>
        <dbReference type="ARBA" id="ARBA00023136"/>
    </source>
</evidence>
<accession>A0A8H3IH62</accession>
<dbReference type="GO" id="GO:0005484">
    <property type="term" value="F:SNAP receptor activity"/>
    <property type="evidence" value="ECO:0007669"/>
    <property type="project" value="InterPro"/>
</dbReference>
<dbReference type="Pfam" id="PF12352">
    <property type="entry name" value="V-SNARE_C"/>
    <property type="match status" value="1"/>
</dbReference>
<dbReference type="GO" id="GO:0005789">
    <property type="term" value="C:endoplasmic reticulum membrane"/>
    <property type="evidence" value="ECO:0007669"/>
    <property type="project" value="UniProtKB-SubCell"/>
</dbReference>
<dbReference type="PANTHER" id="PTHR21230:SF1">
    <property type="entry name" value="GOLGI SNAP RECEPTOR COMPLEX MEMBER 2"/>
    <property type="match status" value="1"/>
</dbReference>
<name>A0A8H3IH62_9LECA</name>
<evidence type="ECO:0000256" key="1">
    <source>
        <dbReference type="ARBA" id="ARBA00004163"/>
    </source>
</evidence>
<evidence type="ECO:0000313" key="16">
    <source>
        <dbReference type="Proteomes" id="UP000664203"/>
    </source>
</evidence>
<dbReference type="CDD" id="cd15863">
    <property type="entry name" value="SNARE_GS27"/>
    <property type="match status" value="1"/>
</dbReference>
<feature type="region of interest" description="Disordered" evidence="13">
    <location>
        <begin position="87"/>
        <end position="128"/>
    </location>
</feature>
<dbReference type="EMBL" id="CAJPDR010000138">
    <property type="protein sequence ID" value="CAF9920680.1"/>
    <property type="molecule type" value="Genomic_DNA"/>
</dbReference>
<dbReference type="GO" id="GO:0006906">
    <property type="term" value="P:vesicle fusion"/>
    <property type="evidence" value="ECO:0007669"/>
    <property type="project" value="TreeGrafter"/>
</dbReference>
<dbReference type="GO" id="GO:0031201">
    <property type="term" value="C:SNARE complex"/>
    <property type="evidence" value="ECO:0007669"/>
    <property type="project" value="TreeGrafter"/>
</dbReference>
<dbReference type="SUPFAM" id="SSF58038">
    <property type="entry name" value="SNARE fusion complex"/>
    <property type="match status" value="1"/>
</dbReference>
<dbReference type="Proteomes" id="UP000664203">
    <property type="component" value="Unassembled WGS sequence"/>
</dbReference>
<keyword evidence="5" id="KW-0931">ER-Golgi transport</keyword>
<dbReference type="FunFam" id="1.20.5.110:FF:000054">
    <property type="entry name" value="Protein transport protein BOS1"/>
    <property type="match status" value="1"/>
</dbReference>
<evidence type="ECO:0000256" key="2">
    <source>
        <dbReference type="ARBA" id="ARBA00004409"/>
    </source>
</evidence>
<evidence type="ECO:0000256" key="3">
    <source>
        <dbReference type="ARBA" id="ARBA00022448"/>
    </source>
</evidence>
<gene>
    <name evidence="15" type="primary">BOS1</name>
    <name evidence="15" type="ORF">ALECFALPRED_001601</name>
</gene>
<keyword evidence="6 12" id="KW-0653">Protein transport</keyword>
<feature type="transmembrane region" description="Helical" evidence="14">
    <location>
        <begin position="221"/>
        <end position="241"/>
    </location>
</feature>
<reference evidence="15" key="1">
    <citation type="submission" date="2021-03" db="EMBL/GenBank/DDBJ databases">
        <authorList>
            <person name="Tagirdzhanova G."/>
        </authorList>
    </citation>
    <scope>NUCLEOTIDE SEQUENCE</scope>
</reference>
<comment type="caution">
    <text evidence="15">The sequence shown here is derived from an EMBL/GenBank/DDBJ whole genome shotgun (WGS) entry which is preliminary data.</text>
</comment>
<feature type="compositionally biased region" description="Polar residues" evidence="13">
    <location>
        <begin position="114"/>
        <end position="128"/>
    </location>
</feature>
<dbReference type="Gene3D" id="1.20.5.110">
    <property type="match status" value="1"/>
</dbReference>
<protein>
    <recommendedName>
        <fullName evidence="11 12">Protein transport protein BOS1</fullName>
    </recommendedName>
</protein>
<keyword evidence="16" id="KW-1185">Reference proteome</keyword>
<evidence type="ECO:0000256" key="4">
    <source>
        <dbReference type="ARBA" id="ARBA00022692"/>
    </source>
</evidence>
<evidence type="ECO:0000313" key="15">
    <source>
        <dbReference type="EMBL" id="CAF9920680.1"/>
    </source>
</evidence>
<dbReference type="PANTHER" id="PTHR21230">
    <property type="entry name" value="VESICLE TRANSPORT V-SNARE PROTEIN VTI1-RELATED"/>
    <property type="match status" value="1"/>
</dbReference>
<dbReference type="GO" id="GO:0000149">
    <property type="term" value="F:SNARE binding"/>
    <property type="evidence" value="ECO:0007669"/>
    <property type="project" value="TreeGrafter"/>
</dbReference>
<evidence type="ECO:0000256" key="6">
    <source>
        <dbReference type="ARBA" id="ARBA00022927"/>
    </source>
</evidence>
<keyword evidence="8" id="KW-0333">Golgi apparatus</keyword>
<keyword evidence="3 12" id="KW-0813">Transport</keyword>
<keyword evidence="9 12" id="KW-0472">Membrane</keyword>
<evidence type="ECO:0000256" key="14">
    <source>
        <dbReference type="SAM" id="Phobius"/>
    </source>
</evidence>
<comment type="function">
    <text evidence="12">SNARE required for protein transport between the ER and the Golgi complex.</text>
</comment>
<dbReference type="InterPro" id="IPR027027">
    <property type="entry name" value="GOSR2/Membrin/Bos1"/>
</dbReference>
<dbReference type="AlphaFoldDB" id="A0A8H3IH62"/>
<keyword evidence="4 14" id="KW-0812">Transmembrane</keyword>
<dbReference type="PIRSF" id="PIRSF028865">
    <property type="entry name" value="Membrin-2"/>
    <property type="match status" value="1"/>
</dbReference>
<evidence type="ECO:0000256" key="8">
    <source>
        <dbReference type="ARBA" id="ARBA00023034"/>
    </source>
</evidence>
<evidence type="ECO:0000256" key="11">
    <source>
        <dbReference type="ARBA" id="ARBA00040957"/>
    </source>
</evidence>
<evidence type="ECO:0000256" key="10">
    <source>
        <dbReference type="ARBA" id="ARBA00037983"/>
    </source>
</evidence>
<keyword evidence="7 14" id="KW-1133">Transmembrane helix</keyword>
<dbReference type="GO" id="GO:0000139">
    <property type="term" value="C:Golgi membrane"/>
    <property type="evidence" value="ECO:0007669"/>
    <property type="project" value="UniProtKB-SubCell"/>
</dbReference>
<evidence type="ECO:0000256" key="7">
    <source>
        <dbReference type="ARBA" id="ARBA00022989"/>
    </source>
</evidence>
<dbReference type="GO" id="GO:0006888">
    <property type="term" value="P:endoplasmic reticulum to Golgi vesicle-mediated transport"/>
    <property type="evidence" value="ECO:0007669"/>
    <property type="project" value="TreeGrafter"/>
</dbReference>